<name>A0A4W4HMQ0_ELEEL</name>
<evidence type="ECO:0000256" key="3">
    <source>
        <dbReference type="ARBA" id="ARBA00022692"/>
    </source>
</evidence>
<dbReference type="GeneTree" id="ENSGT00850000132319"/>
<evidence type="ECO:0000256" key="6">
    <source>
        <dbReference type="SAM" id="Phobius"/>
    </source>
</evidence>
<dbReference type="PANTHER" id="PTHR31548">
    <property type="entry name" value="CLARIN"/>
    <property type="match status" value="1"/>
</dbReference>
<evidence type="ECO:0000256" key="4">
    <source>
        <dbReference type="ARBA" id="ARBA00022989"/>
    </source>
</evidence>
<dbReference type="GO" id="GO:0016020">
    <property type="term" value="C:membrane"/>
    <property type="evidence" value="ECO:0007669"/>
    <property type="project" value="UniProtKB-SubCell"/>
</dbReference>
<evidence type="ECO:0000256" key="5">
    <source>
        <dbReference type="ARBA" id="ARBA00023136"/>
    </source>
</evidence>
<keyword evidence="5 6" id="KW-0472">Membrane</keyword>
<reference evidence="7" key="5">
    <citation type="submission" date="2025-09" db="UniProtKB">
        <authorList>
            <consortium name="Ensembl"/>
        </authorList>
    </citation>
    <scope>IDENTIFICATION</scope>
</reference>
<dbReference type="InterPro" id="IPR026748">
    <property type="entry name" value="Clarin"/>
</dbReference>
<evidence type="ECO:0000313" key="8">
    <source>
        <dbReference type="Proteomes" id="UP000314983"/>
    </source>
</evidence>
<protein>
    <recommendedName>
        <fullName evidence="9">Clarin 3</fullName>
    </recommendedName>
</protein>
<feature type="transmembrane region" description="Helical" evidence="6">
    <location>
        <begin position="124"/>
        <end position="147"/>
    </location>
</feature>
<dbReference type="Ensembl" id="ENSEEET00000050303.2">
    <property type="protein sequence ID" value="ENSEEEP00000049759.2"/>
    <property type="gene ID" value="ENSEEEG00000023387.2"/>
</dbReference>
<sequence>MPSVKKVLYFLSSALLSIGGVAILGYSMSADWAQSTLACFPQNGSMDGGSVTIQMGLFNGSEEKIACPRFDFIDKLTTIGGAAIILHALVLGLLIIALVGSAGSILITLFNTVSNPYETYMGPIGLFVCTSLAFLALLLYLANMFGVKVAQKMVQLDSEVVVSDEKVTFLVGFYLLLPYIAVSLLAILLVYLYVHAAYTQRREQEKPTEDAPKDIMMY</sequence>
<reference evidence="8" key="1">
    <citation type="journal article" date="2014" name="Science">
        <title>Nonhuman genetics. Genomic basis for the convergent evolution of electric organs.</title>
        <authorList>
            <person name="Gallant J.R."/>
            <person name="Traeger L.L."/>
            <person name="Volkening J.D."/>
            <person name="Moffett H."/>
            <person name="Chen P.H."/>
            <person name="Novina C.D."/>
            <person name="Phillips G.N.Jr."/>
            <person name="Anand R."/>
            <person name="Wells G.B."/>
            <person name="Pinch M."/>
            <person name="Guth R."/>
            <person name="Unguez G.A."/>
            <person name="Albert J.S."/>
            <person name="Zakon H.H."/>
            <person name="Samanta M.P."/>
            <person name="Sussman M.R."/>
        </authorList>
    </citation>
    <scope>NUCLEOTIDE SEQUENCE [LARGE SCALE GENOMIC DNA]</scope>
</reference>
<keyword evidence="4 6" id="KW-1133">Transmembrane helix</keyword>
<feature type="transmembrane region" description="Helical" evidence="6">
    <location>
        <begin position="167"/>
        <end position="194"/>
    </location>
</feature>
<comment type="similarity">
    <text evidence="2">Belongs to the clarin family.</text>
</comment>
<evidence type="ECO:0000256" key="1">
    <source>
        <dbReference type="ARBA" id="ARBA00004141"/>
    </source>
</evidence>
<keyword evidence="8" id="KW-1185">Reference proteome</keyword>
<organism evidence="7 8">
    <name type="scientific">Electrophorus electricus</name>
    <name type="common">Electric eel</name>
    <name type="synonym">Gymnotus electricus</name>
    <dbReference type="NCBI Taxonomy" id="8005"/>
    <lineage>
        <taxon>Eukaryota</taxon>
        <taxon>Metazoa</taxon>
        <taxon>Chordata</taxon>
        <taxon>Craniata</taxon>
        <taxon>Vertebrata</taxon>
        <taxon>Euteleostomi</taxon>
        <taxon>Actinopterygii</taxon>
        <taxon>Neopterygii</taxon>
        <taxon>Teleostei</taxon>
        <taxon>Ostariophysi</taxon>
        <taxon>Gymnotiformes</taxon>
        <taxon>Gymnotoidei</taxon>
        <taxon>Gymnotidae</taxon>
        <taxon>Electrophorus</taxon>
    </lineage>
</organism>
<evidence type="ECO:0008006" key="9">
    <source>
        <dbReference type="Google" id="ProtNLM"/>
    </source>
</evidence>
<evidence type="ECO:0000313" key="7">
    <source>
        <dbReference type="Ensembl" id="ENSEEEP00000049759.2"/>
    </source>
</evidence>
<comment type="subcellular location">
    <subcellularLocation>
        <location evidence="1">Membrane</location>
        <topology evidence="1">Multi-pass membrane protein</topology>
    </subcellularLocation>
</comment>
<dbReference type="Proteomes" id="UP000314983">
    <property type="component" value="Chromosome 14"/>
</dbReference>
<dbReference type="OMA" id="IIIVFYQ"/>
<dbReference type="PANTHER" id="PTHR31548:SF3">
    <property type="entry name" value="CLARIN-3"/>
    <property type="match status" value="1"/>
</dbReference>
<feature type="transmembrane region" description="Helical" evidence="6">
    <location>
        <begin position="84"/>
        <end position="112"/>
    </location>
</feature>
<dbReference type="AlphaFoldDB" id="A0A4W4HMQ0"/>
<proteinExistence type="inferred from homology"/>
<dbReference type="STRING" id="8005.ENSEEEP00000049759"/>
<gene>
    <name evidence="7" type="primary">CLRN3</name>
</gene>
<reference evidence="8" key="2">
    <citation type="journal article" date="2017" name="Sci. Adv.">
        <title>A tail of two voltages: Proteomic comparison of the three electric organs of the electric eel.</title>
        <authorList>
            <person name="Traeger L.L."/>
            <person name="Sabat G."/>
            <person name="Barrett-Wilt G.A."/>
            <person name="Wells G.B."/>
            <person name="Sussman M.R."/>
        </authorList>
    </citation>
    <scope>NUCLEOTIDE SEQUENCE [LARGE SCALE GENOMIC DNA]</scope>
</reference>
<dbReference type="GO" id="GO:0007605">
    <property type="term" value="P:sensory perception of sound"/>
    <property type="evidence" value="ECO:0007669"/>
    <property type="project" value="UniProtKB-ARBA"/>
</dbReference>
<reference evidence="7" key="4">
    <citation type="submission" date="2025-08" db="UniProtKB">
        <authorList>
            <consortium name="Ensembl"/>
        </authorList>
    </citation>
    <scope>IDENTIFICATION</scope>
</reference>
<reference evidence="7" key="3">
    <citation type="submission" date="2020-05" db="EMBL/GenBank/DDBJ databases">
        <title>Electrophorus electricus (electric eel) genome, fEleEle1, primary haplotype.</title>
        <authorList>
            <person name="Myers G."/>
            <person name="Meyer A."/>
            <person name="Fedrigo O."/>
            <person name="Formenti G."/>
            <person name="Rhie A."/>
            <person name="Tracey A."/>
            <person name="Sims Y."/>
            <person name="Jarvis E.D."/>
        </authorList>
    </citation>
    <scope>NUCLEOTIDE SEQUENCE [LARGE SCALE GENOMIC DNA]</scope>
</reference>
<accession>A0A4W4HMQ0</accession>
<keyword evidence="3 6" id="KW-0812">Transmembrane</keyword>
<feature type="transmembrane region" description="Helical" evidence="6">
    <location>
        <begin position="7"/>
        <end position="28"/>
    </location>
</feature>
<evidence type="ECO:0000256" key="2">
    <source>
        <dbReference type="ARBA" id="ARBA00005787"/>
    </source>
</evidence>